<evidence type="ECO:0000259" key="14">
    <source>
        <dbReference type="SMART" id="SM00479"/>
    </source>
</evidence>
<keyword evidence="10" id="KW-0269">Exonuclease</keyword>
<dbReference type="SUPFAM" id="SSF53098">
    <property type="entry name" value="Ribonuclease H-like"/>
    <property type="match status" value="1"/>
</dbReference>
<dbReference type="SMART" id="SM00479">
    <property type="entry name" value="EXOIII"/>
    <property type="match status" value="1"/>
</dbReference>
<dbReference type="InterPro" id="IPR013520">
    <property type="entry name" value="Ribonucl_H"/>
</dbReference>
<dbReference type="EMBL" id="UINC01035025">
    <property type="protein sequence ID" value="SVB26767.1"/>
    <property type="molecule type" value="Genomic_DNA"/>
</dbReference>
<keyword evidence="7" id="KW-0540">Nuclease</keyword>
<dbReference type="CDD" id="cd06131">
    <property type="entry name" value="DNA_pol_III_epsilon_Ecoli_like"/>
    <property type="match status" value="1"/>
</dbReference>
<evidence type="ECO:0000256" key="3">
    <source>
        <dbReference type="ARBA" id="ARBA00020352"/>
    </source>
</evidence>
<dbReference type="GO" id="GO:0008408">
    <property type="term" value="F:3'-5' exonuclease activity"/>
    <property type="evidence" value="ECO:0007669"/>
    <property type="project" value="TreeGrafter"/>
</dbReference>
<dbReference type="NCBIfam" id="NF004316">
    <property type="entry name" value="PRK05711.1"/>
    <property type="match status" value="1"/>
</dbReference>
<evidence type="ECO:0000256" key="2">
    <source>
        <dbReference type="ARBA" id="ARBA00001946"/>
    </source>
</evidence>
<comment type="cofactor">
    <cofactor evidence="2">
        <name>Mg(2+)</name>
        <dbReference type="ChEBI" id="CHEBI:18420"/>
    </cofactor>
</comment>
<evidence type="ECO:0000256" key="8">
    <source>
        <dbReference type="ARBA" id="ARBA00022723"/>
    </source>
</evidence>
<dbReference type="InterPro" id="IPR006054">
    <property type="entry name" value="DnaQ"/>
</dbReference>
<dbReference type="Gene3D" id="3.30.420.10">
    <property type="entry name" value="Ribonuclease H-like superfamily/Ribonuclease H"/>
    <property type="match status" value="1"/>
</dbReference>
<evidence type="ECO:0000256" key="11">
    <source>
        <dbReference type="ARBA" id="ARBA00022842"/>
    </source>
</evidence>
<name>A0A382CN88_9ZZZZ</name>
<reference evidence="15" key="1">
    <citation type="submission" date="2018-05" db="EMBL/GenBank/DDBJ databases">
        <authorList>
            <person name="Lanie J.A."/>
            <person name="Ng W.-L."/>
            <person name="Kazmierczak K.M."/>
            <person name="Andrzejewski T.M."/>
            <person name="Davidsen T.M."/>
            <person name="Wayne K.J."/>
            <person name="Tettelin H."/>
            <person name="Glass J.I."/>
            <person name="Rusch D."/>
            <person name="Podicherti R."/>
            <person name="Tsui H.-C.T."/>
            <person name="Winkler M.E."/>
        </authorList>
    </citation>
    <scope>NUCLEOTIDE SEQUENCE</scope>
</reference>
<dbReference type="InterPro" id="IPR036397">
    <property type="entry name" value="RNaseH_sf"/>
</dbReference>
<dbReference type="GO" id="GO:0003887">
    <property type="term" value="F:DNA-directed DNA polymerase activity"/>
    <property type="evidence" value="ECO:0007669"/>
    <property type="project" value="UniProtKB-KW"/>
</dbReference>
<dbReference type="NCBIfam" id="TIGR01406">
    <property type="entry name" value="dnaQ_proteo"/>
    <property type="match status" value="1"/>
</dbReference>
<feature type="domain" description="Exonuclease" evidence="14">
    <location>
        <begin position="18"/>
        <end position="191"/>
    </location>
</feature>
<evidence type="ECO:0000256" key="10">
    <source>
        <dbReference type="ARBA" id="ARBA00022839"/>
    </source>
</evidence>
<dbReference type="InterPro" id="IPR012337">
    <property type="entry name" value="RNaseH-like_sf"/>
</dbReference>
<protein>
    <recommendedName>
        <fullName evidence="3">DNA polymerase III subunit epsilon</fullName>
    </recommendedName>
</protein>
<evidence type="ECO:0000256" key="13">
    <source>
        <dbReference type="ARBA" id="ARBA00023211"/>
    </source>
</evidence>
<dbReference type="FunFam" id="3.30.420.10:FF:000012">
    <property type="entry name" value="DNA polymerase III subunit epsilon"/>
    <property type="match status" value="1"/>
</dbReference>
<feature type="non-terminal residue" evidence="15">
    <location>
        <position position="1"/>
    </location>
</feature>
<dbReference type="PANTHER" id="PTHR30231:SF41">
    <property type="entry name" value="DNA POLYMERASE III SUBUNIT EPSILON"/>
    <property type="match status" value="1"/>
</dbReference>
<keyword evidence="12" id="KW-0239">DNA-directed DNA polymerase</keyword>
<dbReference type="Pfam" id="PF00929">
    <property type="entry name" value="RNase_T"/>
    <property type="match status" value="1"/>
</dbReference>
<keyword evidence="8" id="KW-0479">Metal-binding</keyword>
<keyword evidence="6" id="KW-0235">DNA replication</keyword>
<evidence type="ECO:0000256" key="4">
    <source>
        <dbReference type="ARBA" id="ARBA00022679"/>
    </source>
</evidence>
<dbReference type="NCBIfam" id="TIGR00573">
    <property type="entry name" value="dnaq"/>
    <property type="match status" value="1"/>
</dbReference>
<evidence type="ECO:0000256" key="5">
    <source>
        <dbReference type="ARBA" id="ARBA00022695"/>
    </source>
</evidence>
<keyword evidence="13" id="KW-0464">Manganese</keyword>
<evidence type="ECO:0000256" key="9">
    <source>
        <dbReference type="ARBA" id="ARBA00022801"/>
    </source>
</evidence>
<dbReference type="GO" id="GO:0045004">
    <property type="term" value="P:DNA replication proofreading"/>
    <property type="evidence" value="ECO:0007669"/>
    <property type="project" value="TreeGrafter"/>
</dbReference>
<sequence>VSETIAIAFNAFEFNMARQIVLDTETTGLELSAGHRIIEIGGIELINRRPSENSFHCYVNPERAVDKEALEVHGIDNDFLSDQPYFSDIAESFLSFVDGTELVIHNADFDVGFINSELYRLDQTPNDISETCQILDTLSMARRMHPGQRNSLDALAKRYNVDTSKRELHGALVDARILADVYLAMTGGQTSLSLEGTEQGDASRELKWKKINRDHLDLRILRATPEERSAHEAMITRMREQTSHASTSTSEEDT</sequence>
<keyword evidence="9" id="KW-0378">Hydrolase</keyword>
<keyword evidence="11" id="KW-0460">Magnesium</keyword>
<keyword evidence="4" id="KW-0808">Transferase</keyword>
<evidence type="ECO:0000313" key="15">
    <source>
        <dbReference type="EMBL" id="SVB26767.1"/>
    </source>
</evidence>
<keyword evidence="5" id="KW-0548">Nucleotidyltransferase</keyword>
<gene>
    <name evidence="15" type="ORF">METZ01_LOCUS179621</name>
</gene>
<dbReference type="AlphaFoldDB" id="A0A382CN88"/>
<evidence type="ECO:0000256" key="7">
    <source>
        <dbReference type="ARBA" id="ARBA00022722"/>
    </source>
</evidence>
<dbReference type="InterPro" id="IPR006309">
    <property type="entry name" value="DnaQ_proteo"/>
</dbReference>
<evidence type="ECO:0000256" key="6">
    <source>
        <dbReference type="ARBA" id="ARBA00022705"/>
    </source>
</evidence>
<organism evidence="15">
    <name type="scientific">marine metagenome</name>
    <dbReference type="NCBI Taxonomy" id="408172"/>
    <lineage>
        <taxon>unclassified sequences</taxon>
        <taxon>metagenomes</taxon>
        <taxon>ecological metagenomes</taxon>
    </lineage>
</organism>
<proteinExistence type="predicted"/>
<evidence type="ECO:0000256" key="12">
    <source>
        <dbReference type="ARBA" id="ARBA00022932"/>
    </source>
</evidence>
<dbReference type="GO" id="GO:0005829">
    <property type="term" value="C:cytosol"/>
    <property type="evidence" value="ECO:0007669"/>
    <property type="project" value="TreeGrafter"/>
</dbReference>
<evidence type="ECO:0000256" key="1">
    <source>
        <dbReference type="ARBA" id="ARBA00001936"/>
    </source>
</evidence>
<comment type="cofactor">
    <cofactor evidence="1">
        <name>Mn(2+)</name>
        <dbReference type="ChEBI" id="CHEBI:29035"/>
    </cofactor>
</comment>
<accession>A0A382CN88</accession>
<dbReference type="PANTHER" id="PTHR30231">
    <property type="entry name" value="DNA POLYMERASE III SUBUNIT EPSILON"/>
    <property type="match status" value="1"/>
</dbReference>
<dbReference type="GO" id="GO:0003677">
    <property type="term" value="F:DNA binding"/>
    <property type="evidence" value="ECO:0007669"/>
    <property type="project" value="InterPro"/>
</dbReference>
<dbReference type="GO" id="GO:0046872">
    <property type="term" value="F:metal ion binding"/>
    <property type="evidence" value="ECO:0007669"/>
    <property type="project" value="UniProtKB-KW"/>
</dbReference>